<dbReference type="PANTHER" id="PTHR34796:SF1">
    <property type="entry name" value="EXPRESSED PROTEIN"/>
    <property type="match status" value="1"/>
</dbReference>
<name>A0A7X4YLY1_9BACL</name>
<evidence type="ECO:0000313" key="1">
    <source>
        <dbReference type="EMBL" id="NBC68046.1"/>
    </source>
</evidence>
<evidence type="ECO:0000313" key="2">
    <source>
        <dbReference type="Proteomes" id="UP000558113"/>
    </source>
</evidence>
<accession>A0A7X4YLY1</accession>
<reference evidence="1 2" key="1">
    <citation type="submission" date="2020-01" db="EMBL/GenBank/DDBJ databases">
        <title>Paenibacillus soybeanensis sp. nov. isolated from the nodules of soybean (Glycine max(L.) Merr).</title>
        <authorList>
            <person name="Wang H."/>
        </authorList>
    </citation>
    <scope>NUCLEOTIDE SEQUENCE [LARGE SCALE GENOMIC DNA]</scope>
    <source>
        <strain evidence="1 2">DSM 23054</strain>
    </source>
</reference>
<dbReference type="InterPro" id="IPR023203">
    <property type="entry name" value="TTHA0068_sf"/>
</dbReference>
<dbReference type="EMBL" id="JAAAMU010000002">
    <property type="protein sequence ID" value="NBC68046.1"/>
    <property type="molecule type" value="Genomic_DNA"/>
</dbReference>
<proteinExistence type="predicted"/>
<sequence length="178" mass="20014">MQVDNGRYPDDYESYLYEFHATRDYFECHELLEDYWKANPGDGYGHAWVGLIQLAVGSYHHRRDNLHGASKMYRQAFRRLEAGQLNELGIDGQELLSRIDRRIAAAENGETFADLMIPIVDEALLERLRASAEANGIAWGAPSSADQALVHRHMLRDRSDVIAARAAAAAQRSRPSSG</sequence>
<organism evidence="1 2">
    <name type="scientific">Paenibacillus sacheonensis</name>
    <dbReference type="NCBI Taxonomy" id="742054"/>
    <lineage>
        <taxon>Bacteria</taxon>
        <taxon>Bacillati</taxon>
        <taxon>Bacillota</taxon>
        <taxon>Bacilli</taxon>
        <taxon>Bacillales</taxon>
        <taxon>Paenibacillaceae</taxon>
        <taxon>Paenibacillus</taxon>
    </lineage>
</organism>
<dbReference type="AlphaFoldDB" id="A0A7X4YLY1"/>
<dbReference type="Gene3D" id="1.10.3450.10">
    <property type="entry name" value="TTHA0068-like"/>
    <property type="match status" value="1"/>
</dbReference>
<dbReference type="Proteomes" id="UP000558113">
    <property type="component" value="Unassembled WGS sequence"/>
</dbReference>
<dbReference type="PANTHER" id="PTHR34796">
    <property type="entry name" value="EXPRESSED PROTEIN"/>
    <property type="match status" value="1"/>
</dbReference>
<dbReference type="SUPFAM" id="SSF140663">
    <property type="entry name" value="TTHA0068-like"/>
    <property type="match status" value="1"/>
</dbReference>
<gene>
    <name evidence="1" type="ORF">GT003_03440</name>
</gene>
<comment type="caution">
    <text evidence="1">The sequence shown here is derived from an EMBL/GenBank/DDBJ whole genome shotgun (WGS) entry which is preliminary data.</text>
</comment>
<dbReference type="Pfam" id="PF03745">
    <property type="entry name" value="DUF309"/>
    <property type="match status" value="1"/>
</dbReference>
<dbReference type="InterPro" id="IPR005500">
    <property type="entry name" value="DUF309"/>
</dbReference>
<dbReference type="OrthoDB" id="165483at2"/>
<protein>
    <submittedName>
        <fullName evidence="1">DUF309 domain-containing protein</fullName>
    </submittedName>
</protein>
<keyword evidence="2" id="KW-1185">Reference proteome</keyword>